<dbReference type="Gene3D" id="2.40.70.10">
    <property type="entry name" value="Acid Proteases"/>
    <property type="match status" value="2"/>
</dbReference>
<name>A0ABT3IMH4_9BACT</name>
<feature type="chain" id="PRO_5045131737" evidence="1">
    <location>
        <begin position="21"/>
        <end position="403"/>
    </location>
</feature>
<comment type="caution">
    <text evidence="2">The sequence shown here is derived from an EMBL/GenBank/DDBJ whole genome shotgun (WGS) entry which is preliminary data.</text>
</comment>
<gene>
    <name evidence="2" type="ORF">OL497_14815</name>
</gene>
<proteinExistence type="predicted"/>
<keyword evidence="3" id="KW-1185">Reference proteome</keyword>
<evidence type="ECO:0000313" key="2">
    <source>
        <dbReference type="EMBL" id="MCW3485179.1"/>
    </source>
</evidence>
<dbReference type="InterPro" id="IPR021109">
    <property type="entry name" value="Peptidase_aspartic_dom_sf"/>
</dbReference>
<sequence length="403" mass="44998">MKSKQLLILVLIMCGQNVWAQKRMPMIRANSDQVRVVESSITQNNIWKISPRQKPDVMVANPFTGTQQVTFYTDIDSISFKVKPNSNYDFIILLNGTDTAYTRISTWQDAVPTYEPWLYYESTGAKHILGIDTIPFVLGKDNRIHFKGTVNKSDTLDFIFDTGANACVIKSSIVGKKVELHVNGKSTNVSSDGSRSVAVSKGNKMKVGPLAFKHVELTLIDYTADFPFDVVLGWTAFRDKVVEIDYERGMLLIHDSLPEMMAGYSRLDMKIDAIPYVKCKLAVNGKEMEGWFDFDTGSDGSLHIGYAFAKNNSMKGTMKVIGKAASKGTANLPVSYKLVLLPALKLGTLEMYQVPVYMSEEERANMEIIGNNILKRFNTIIDFKGGAVYLKPNTLFYASPLIV</sequence>
<dbReference type="Pfam" id="PF13650">
    <property type="entry name" value="Asp_protease_2"/>
    <property type="match status" value="1"/>
</dbReference>
<organism evidence="2 3">
    <name type="scientific">Chitinophaga nivalis</name>
    <dbReference type="NCBI Taxonomy" id="2991709"/>
    <lineage>
        <taxon>Bacteria</taxon>
        <taxon>Pseudomonadati</taxon>
        <taxon>Bacteroidota</taxon>
        <taxon>Chitinophagia</taxon>
        <taxon>Chitinophagales</taxon>
        <taxon>Chitinophagaceae</taxon>
        <taxon>Chitinophaga</taxon>
    </lineage>
</organism>
<dbReference type="RefSeq" id="WP_264731305.1">
    <property type="nucleotide sequence ID" value="NZ_JAPDNR010000001.1"/>
</dbReference>
<evidence type="ECO:0000256" key="1">
    <source>
        <dbReference type="SAM" id="SignalP"/>
    </source>
</evidence>
<accession>A0ABT3IMH4</accession>
<dbReference type="EMBL" id="JAPDNS010000001">
    <property type="protein sequence ID" value="MCW3485179.1"/>
    <property type="molecule type" value="Genomic_DNA"/>
</dbReference>
<protein>
    <submittedName>
        <fullName evidence="2">Retropepsin-like domain-containing protein</fullName>
    </submittedName>
</protein>
<evidence type="ECO:0000313" key="3">
    <source>
        <dbReference type="Proteomes" id="UP001207742"/>
    </source>
</evidence>
<reference evidence="2 3" key="1">
    <citation type="submission" date="2022-10" db="EMBL/GenBank/DDBJ databases">
        <title>Chitinophaga nivalis PC15 sp. nov., isolated from Pyeongchang county, South Korea.</title>
        <authorList>
            <person name="Trinh H.N."/>
        </authorList>
    </citation>
    <scope>NUCLEOTIDE SEQUENCE [LARGE SCALE GENOMIC DNA]</scope>
    <source>
        <strain evidence="2 3">PC14</strain>
    </source>
</reference>
<feature type="signal peptide" evidence="1">
    <location>
        <begin position="1"/>
        <end position="20"/>
    </location>
</feature>
<keyword evidence="1" id="KW-0732">Signal</keyword>
<dbReference type="Proteomes" id="UP001207742">
    <property type="component" value="Unassembled WGS sequence"/>
</dbReference>